<reference evidence="2" key="1">
    <citation type="submission" date="2021-03" db="EMBL/GenBank/DDBJ databases">
        <authorList>
            <consortium name="Genoscope - CEA"/>
            <person name="William W."/>
        </authorList>
    </citation>
    <scope>NUCLEOTIDE SEQUENCE</scope>
    <source>
        <strain evidence="2">Doubled-haploid Pahang</strain>
    </source>
</reference>
<name>A0A8D7AM78_MUSAM</name>
<dbReference type="EMBL" id="HG996468">
    <property type="protein sequence ID" value="CAG1851795.1"/>
    <property type="molecule type" value="Genomic_DNA"/>
</dbReference>
<feature type="compositionally biased region" description="Basic residues" evidence="1">
    <location>
        <begin position="46"/>
        <end position="58"/>
    </location>
</feature>
<gene>
    <name evidence="2" type="ORF">GSMUA_187710.1</name>
</gene>
<sequence>LPEGAGSDGEDATEAEPEHRVRPLRVRGGLFGERLHRRQEPVQAPNRRHVQRQRHHREPQREQQLQH</sequence>
<feature type="non-terminal residue" evidence="2">
    <location>
        <position position="67"/>
    </location>
</feature>
<proteinExistence type="predicted"/>
<dbReference type="AlphaFoldDB" id="A0A8D7AM78"/>
<feature type="region of interest" description="Disordered" evidence="1">
    <location>
        <begin position="1"/>
        <end position="67"/>
    </location>
</feature>
<organism evidence="2">
    <name type="scientific">Musa acuminata subsp. malaccensis</name>
    <name type="common">Wild banana</name>
    <name type="synonym">Musa malaccensis</name>
    <dbReference type="NCBI Taxonomy" id="214687"/>
    <lineage>
        <taxon>Eukaryota</taxon>
        <taxon>Viridiplantae</taxon>
        <taxon>Streptophyta</taxon>
        <taxon>Embryophyta</taxon>
        <taxon>Tracheophyta</taxon>
        <taxon>Spermatophyta</taxon>
        <taxon>Magnoliopsida</taxon>
        <taxon>Liliopsida</taxon>
        <taxon>Zingiberales</taxon>
        <taxon>Musaceae</taxon>
        <taxon>Musa</taxon>
    </lineage>
</organism>
<accession>A0A8D7AM78</accession>
<evidence type="ECO:0000256" key="1">
    <source>
        <dbReference type="SAM" id="MobiDB-lite"/>
    </source>
</evidence>
<protein>
    <submittedName>
        <fullName evidence="2">(wild Malaysian banana) hypothetical protein</fullName>
    </submittedName>
</protein>
<feature type="non-terminal residue" evidence="2">
    <location>
        <position position="1"/>
    </location>
</feature>
<evidence type="ECO:0000313" key="2">
    <source>
        <dbReference type="EMBL" id="CAG1851795.1"/>
    </source>
</evidence>